<organism evidence="2 3">
    <name type="scientific">Thermodesulfatator autotrophicus</name>
    <dbReference type="NCBI Taxonomy" id="1795632"/>
    <lineage>
        <taxon>Bacteria</taxon>
        <taxon>Pseudomonadati</taxon>
        <taxon>Thermodesulfobacteriota</taxon>
        <taxon>Thermodesulfobacteria</taxon>
        <taxon>Thermodesulfobacteriales</taxon>
        <taxon>Thermodesulfatatoraceae</taxon>
        <taxon>Thermodesulfatator</taxon>
    </lineage>
</organism>
<feature type="transmembrane region" description="Helical" evidence="1">
    <location>
        <begin position="12"/>
        <end position="35"/>
    </location>
</feature>
<dbReference type="AlphaFoldDB" id="A0A177E9I1"/>
<dbReference type="OrthoDB" id="9812028at2"/>
<accession>A0A177E9I1</accession>
<keyword evidence="1" id="KW-0472">Membrane</keyword>
<dbReference type="NCBIfam" id="TIGR02532">
    <property type="entry name" value="IV_pilin_GFxxxE"/>
    <property type="match status" value="1"/>
</dbReference>
<evidence type="ECO:0000256" key="1">
    <source>
        <dbReference type="SAM" id="Phobius"/>
    </source>
</evidence>
<keyword evidence="1" id="KW-0812">Transmembrane</keyword>
<dbReference type="InterPro" id="IPR045584">
    <property type="entry name" value="Pilin-like"/>
</dbReference>
<gene>
    <name evidence="2" type="ORF">TH606_00500</name>
</gene>
<dbReference type="InterPro" id="IPR012902">
    <property type="entry name" value="N_methyl_site"/>
</dbReference>
<keyword evidence="3" id="KW-1185">Reference proteome</keyword>
<sequence>MVSKIKMGNKGLTLIELAIVLVIMGFILGLGVSMLGPLTKRAKYIESREKLDANREAIIGYIITYRKLPTANEVATIVPYSKDSTGKPFLYIYDQNLASGDICDQTSTNIKLKDPDNTTKENIAFVLVGSGINYNIQTGIASGSTDDIAENGLFTANITSDVTVKIYSQGEPDVDDFEFSSEDSSYKDIFRPEEYDDISRWVTLWELKSKICSSSYDSSK</sequence>
<keyword evidence="1" id="KW-1133">Transmembrane helix</keyword>
<proteinExistence type="predicted"/>
<protein>
    <recommendedName>
        <fullName evidence="4">Type II secretion system protein GspG C-terminal domain-containing protein</fullName>
    </recommendedName>
</protein>
<dbReference type="SUPFAM" id="SSF54523">
    <property type="entry name" value="Pili subunits"/>
    <property type="match status" value="1"/>
</dbReference>
<dbReference type="STRING" id="1795632.TH606_00500"/>
<reference evidence="2 3" key="1">
    <citation type="submission" date="2016-02" db="EMBL/GenBank/DDBJ databases">
        <title>Draft genome sequence of Thermodesulfatator sp. S606.</title>
        <authorList>
            <person name="Lai Q."/>
            <person name="Cao J."/>
            <person name="Dupont S."/>
            <person name="Shao Z."/>
            <person name="Jebbar M."/>
            <person name="Alain K."/>
        </authorList>
    </citation>
    <scope>NUCLEOTIDE SEQUENCE [LARGE SCALE GENOMIC DNA]</scope>
    <source>
        <strain evidence="2 3">S606</strain>
    </source>
</reference>
<dbReference type="Gene3D" id="3.30.700.10">
    <property type="entry name" value="Glycoprotein, Type 4 Pilin"/>
    <property type="match status" value="1"/>
</dbReference>
<dbReference type="Pfam" id="PF07963">
    <property type="entry name" value="N_methyl"/>
    <property type="match status" value="1"/>
</dbReference>
<evidence type="ECO:0000313" key="3">
    <source>
        <dbReference type="Proteomes" id="UP000076964"/>
    </source>
</evidence>
<evidence type="ECO:0000313" key="2">
    <source>
        <dbReference type="EMBL" id="OAG28613.1"/>
    </source>
</evidence>
<name>A0A177E9I1_9BACT</name>
<comment type="caution">
    <text evidence="2">The sequence shown here is derived from an EMBL/GenBank/DDBJ whole genome shotgun (WGS) entry which is preliminary data.</text>
</comment>
<dbReference type="Proteomes" id="UP000076964">
    <property type="component" value="Unassembled WGS sequence"/>
</dbReference>
<dbReference type="EMBL" id="LSFI01000002">
    <property type="protein sequence ID" value="OAG28613.1"/>
    <property type="molecule type" value="Genomic_DNA"/>
</dbReference>
<evidence type="ECO:0008006" key="4">
    <source>
        <dbReference type="Google" id="ProtNLM"/>
    </source>
</evidence>